<accession>A0A120CWU8</accession>
<gene>
    <name evidence="3" type="primary">fdhD</name>
    <name evidence="5" type="ORF">APY04_1154</name>
</gene>
<dbReference type="EMBL" id="LMTR01000040">
    <property type="protein sequence ID" value="KWT69945.1"/>
    <property type="molecule type" value="Genomic_DNA"/>
</dbReference>
<sequence>MAVLSIATRSLTPMTTAQPMTKMAAAMADNLKTDAPRADEPDAAGQGRPAGQQLGAVDDMCSVPLEAIAVDAAGNAEPLVWQLPEEVAVAVQINTEPYTVMMATPANLTDFGIGFVLAEGIVERRSDILGVLVMPVENGFAVDIAIDEEALAEARMPRRSIEGRSGCGLCGVENIADVVRVTKPVPHTVRPSAAAILKAARELPRQQTMNRFNRTVHGAAWVTLDGEIMLVREDVGRHNALDKLIGAMADANIELTSGFVLMTSRCSFELVQKSATYGIGALVTVSAPTALALEIARKANLFVASPAGERVVILNS</sequence>
<reference evidence="5 6" key="1">
    <citation type="submission" date="2015-10" db="EMBL/GenBank/DDBJ databases">
        <title>Transcriptomic analysis of a linuron degrading triple-species bacterial consortium.</title>
        <authorList>
            <person name="Albers P."/>
        </authorList>
    </citation>
    <scope>NUCLEOTIDE SEQUENCE [LARGE SCALE GENOMIC DNA]</scope>
    <source>
        <strain evidence="5 6">WDL6</strain>
    </source>
</reference>
<organism evidence="5 6">
    <name type="scientific">Hyphomicrobium sulfonivorans</name>
    <dbReference type="NCBI Taxonomy" id="121290"/>
    <lineage>
        <taxon>Bacteria</taxon>
        <taxon>Pseudomonadati</taxon>
        <taxon>Pseudomonadota</taxon>
        <taxon>Alphaproteobacteria</taxon>
        <taxon>Hyphomicrobiales</taxon>
        <taxon>Hyphomicrobiaceae</taxon>
        <taxon>Hyphomicrobium</taxon>
    </lineage>
</organism>
<dbReference type="PANTHER" id="PTHR30592:SF1">
    <property type="entry name" value="SULFUR CARRIER PROTEIN FDHD"/>
    <property type="match status" value="1"/>
</dbReference>
<evidence type="ECO:0000256" key="4">
    <source>
        <dbReference type="SAM" id="MobiDB-lite"/>
    </source>
</evidence>
<dbReference type="PATRIC" id="fig|121290.4.peg.3115"/>
<keyword evidence="6" id="KW-1185">Reference proteome</keyword>
<feature type="region of interest" description="Disordered" evidence="4">
    <location>
        <begin position="34"/>
        <end position="53"/>
    </location>
</feature>
<dbReference type="Pfam" id="PF02634">
    <property type="entry name" value="FdhD-NarQ"/>
    <property type="match status" value="1"/>
</dbReference>
<dbReference type="NCBIfam" id="TIGR00129">
    <property type="entry name" value="fdhD_narQ"/>
    <property type="match status" value="1"/>
</dbReference>
<dbReference type="PANTHER" id="PTHR30592">
    <property type="entry name" value="FORMATE DEHYDROGENASE"/>
    <property type="match status" value="1"/>
</dbReference>
<dbReference type="SUPFAM" id="SSF53927">
    <property type="entry name" value="Cytidine deaminase-like"/>
    <property type="match status" value="1"/>
</dbReference>
<dbReference type="GO" id="GO:0016783">
    <property type="term" value="F:sulfurtransferase activity"/>
    <property type="evidence" value="ECO:0007669"/>
    <property type="project" value="InterPro"/>
</dbReference>
<comment type="subcellular location">
    <subcellularLocation>
        <location evidence="3">Cytoplasm</location>
    </subcellularLocation>
</comment>
<proteinExistence type="inferred from homology"/>
<dbReference type="InterPro" id="IPR016193">
    <property type="entry name" value="Cytidine_deaminase-like"/>
</dbReference>
<keyword evidence="1 3" id="KW-0963">Cytoplasm</keyword>
<dbReference type="Proteomes" id="UP000059074">
    <property type="component" value="Unassembled WGS sequence"/>
</dbReference>
<dbReference type="GO" id="GO:0016491">
    <property type="term" value="F:oxidoreductase activity"/>
    <property type="evidence" value="ECO:0007669"/>
    <property type="project" value="UniProtKB-KW"/>
</dbReference>
<keyword evidence="2 3" id="KW-0501">Molybdenum cofactor biosynthesis</keyword>
<protein>
    <recommendedName>
        <fullName evidence="3">Sulfur carrier protein FdhD</fullName>
    </recommendedName>
</protein>
<evidence type="ECO:0000256" key="3">
    <source>
        <dbReference type="HAMAP-Rule" id="MF_00187"/>
    </source>
</evidence>
<dbReference type="HAMAP" id="MF_00187">
    <property type="entry name" value="FdhD"/>
    <property type="match status" value="1"/>
</dbReference>
<dbReference type="GO" id="GO:0005737">
    <property type="term" value="C:cytoplasm"/>
    <property type="evidence" value="ECO:0007669"/>
    <property type="project" value="UniProtKB-SubCell"/>
</dbReference>
<comment type="function">
    <text evidence="3">Required for formate dehydrogenase (FDH) activity. Acts as a sulfur carrier protein that transfers sulfur from IscS to the molybdenum cofactor prior to its insertion into FDH.</text>
</comment>
<dbReference type="Gene3D" id="3.40.140.10">
    <property type="entry name" value="Cytidine Deaminase, domain 2"/>
    <property type="match status" value="1"/>
</dbReference>
<evidence type="ECO:0000313" key="5">
    <source>
        <dbReference type="EMBL" id="KWT69945.1"/>
    </source>
</evidence>
<dbReference type="AlphaFoldDB" id="A0A120CWU8"/>
<evidence type="ECO:0000256" key="2">
    <source>
        <dbReference type="ARBA" id="ARBA00023150"/>
    </source>
</evidence>
<comment type="caution">
    <text evidence="5">The sequence shown here is derived from an EMBL/GenBank/DDBJ whole genome shotgun (WGS) entry which is preliminary data.</text>
</comment>
<name>A0A120CWU8_HYPSL</name>
<comment type="similarity">
    <text evidence="3">Belongs to the FdhD family.</text>
</comment>
<feature type="active site" description="Cysteine persulfide intermediate" evidence="3">
    <location>
        <position position="167"/>
    </location>
</feature>
<dbReference type="GO" id="GO:0097163">
    <property type="term" value="F:sulfur carrier activity"/>
    <property type="evidence" value="ECO:0007669"/>
    <property type="project" value="UniProtKB-UniRule"/>
</dbReference>
<comment type="caution">
    <text evidence="3">Lacks conserved residue(s) required for the propagation of feature annotation.</text>
</comment>
<evidence type="ECO:0000256" key="1">
    <source>
        <dbReference type="ARBA" id="ARBA00022490"/>
    </source>
</evidence>
<dbReference type="STRING" id="121290.APY04_1154"/>
<keyword evidence="5" id="KW-0560">Oxidoreductase</keyword>
<dbReference type="InterPro" id="IPR003786">
    <property type="entry name" value="FdhD"/>
</dbReference>
<dbReference type="GO" id="GO:0006777">
    <property type="term" value="P:Mo-molybdopterin cofactor biosynthetic process"/>
    <property type="evidence" value="ECO:0007669"/>
    <property type="project" value="UniProtKB-UniRule"/>
</dbReference>
<evidence type="ECO:0000313" key="6">
    <source>
        <dbReference type="Proteomes" id="UP000059074"/>
    </source>
</evidence>
<dbReference type="Gene3D" id="3.10.20.10">
    <property type="match status" value="1"/>
</dbReference>